<gene>
    <name evidence="3" type="ORF">E5676_scaffold205G00870</name>
    <name evidence="2" type="ORF">E6C27_scaffold6G00150</name>
</gene>
<dbReference type="AlphaFoldDB" id="A0A5A7TDD7"/>
<feature type="compositionally biased region" description="Polar residues" evidence="1">
    <location>
        <begin position="97"/>
        <end position="106"/>
    </location>
</feature>
<dbReference type="EMBL" id="SSTE01016577">
    <property type="protein sequence ID" value="KAA0041442.1"/>
    <property type="molecule type" value="Genomic_DNA"/>
</dbReference>
<evidence type="ECO:0000256" key="1">
    <source>
        <dbReference type="SAM" id="MobiDB-lite"/>
    </source>
</evidence>
<comment type="caution">
    <text evidence="2">The sequence shown here is derived from an EMBL/GenBank/DDBJ whole genome shotgun (WGS) entry which is preliminary data.</text>
</comment>
<reference evidence="4 5" key="1">
    <citation type="submission" date="2019-08" db="EMBL/GenBank/DDBJ databases">
        <title>Draft genome sequences of two oriental melons (Cucumis melo L. var makuwa).</title>
        <authorList>
            <person name="Kwon S.-Y."/>
        </authorList>
    </citation>
    <scope>NUCLEOTIDE SEQUENCE [LARGE SCALE GENOMIC DNA]</scope>
    <source>
        <strain evidence="5">cv. Chang Bougi</strain>
        <strain evidence="4">cv. SW 3</strain>
        <tissue evidence="2">Leaf</tissue>
    </source>
</reference>
<proteinExistence type="predicted"/>
<evidence type="ECO:0008006" key="6">
    <source>
        <dbReference type="Google" id="ProtNLM"/>
    </source>
</evidence>
<evidence type="ECO:0000313" key="5">
    <source>
        <dbReference type="Proteomes" id="UP000321947"/>
    </source>
</evidence>
<evidence type="ECO:0000313" key="3">
    <source>
        <dbReference type="EMBL" id="TYK24316.1"/>
    </source>
</evidence>
<organism evidence="2 4">
    <name type="scientific">Cucumis melo var. makuwa</name>
    <name type="common">Oriental melon</name>
    <dbReference type="NCBI Taxonomy" id="1194695"/>
    <lineage>
        <taxon>Eukaryota</taxon>
        <taxon>Viridiplantae</taxon>
        <taxon>Streptophyta</taxon>
        <taxon>Embryophyta</taxon>
        <taxon>Tracheophyta</taxon>
        <taxon>Spermatophyta</taxon>
        <taxon>Magnoliopsida</taxon>
        <taxon>eudicotyledons</taxon>
        <taxon>Gunneridae</taxon>
        <taxon>Pentapetalae</taxon>
        <taxon>rosids</taxon>
        <taxon>fabids</taxon>
        <taxon>Cucurbitales</taxon>
        <taxon>Cucurbitaceae</taxon>
        <taxon>Benincaseae</taxon>
        <taxon>Cucumis</taxon>
    </lineage>
</organism>
<dbReference type="EMBL" id="SSTD01003946">
    <property type="protein sequence ID" value="TYK24316.1"/>
    <property type="molecule type" value="Genomic_DNA"/>
</dbReference>
<accession>A0A5A7TDD7</accession>
<feature type="region of interest" description="Disordered" evidence="1">
    <location>
        <begin position="90"/>
        <end position="149"/>
    </location>
</feature>
<protein>
    <recommendedName>
        <fullName evidence="6">Envelope-like protein</fullName>
    </recommendedName>
</protein>
<feature type="compositionally biased region" description="Basic and acidic residues" evidence="1">
    <location>
        <begin position="139"/>
        <end position="149"/>
    </location>
</feature>
<dbReference type="Proteomes" id="UP000321947">
    <property type="component" value="Unassembled WGS sequence"/>
</dbReference>
<evidence type="ECO:0000313" key="4">
    <source>
        <dbReference type="Proteomes" id="UP000321393"/>
    </source>
</evidence>
<evidence type="ECO:0000313" key="2">
    <source>
        <dbReference type="EMBL" id="KAA0041442.1"/>
    </source>
</evidence>
<sequence>MTQLYEDAPKVTISSPPIRQVRVRGWRFTSTPPRRPYWLPYEKSQGEASSRLHEFVLPESVPVVGESSVPASSIAHAPRRTLIPDVSDKLLVDPPSSIHSQETRSPPSWPLPFASVGDHEFVPDDVPGDISAAPMGQPNDRRDEDEVEP</sequence>
<dbReference type="Proteomes" id="UP000321393">
    <property type="component" value="Unassembled WGS sequence"/>
</dbReference>
<name>A0A5A7TDD7_CUCMM</name>